<sequence>MRKFLAASAMGILTFLSKGQTIDNQQIADDFKFNFNNYLSNYLRPFSEGFGAAGGLGWQMPHKKKTKFSIHVTPVIGFSLLPDTYKSFDFNSMPKRELELANPSDNILPTMVGGTANNTLIYYLTYSDGTRIYDPLNNKYVTAEIDALSGVDLPVVGIPTVGTQVGVWLPFHTGIAIRYFPKLAFGEASIGQFGFSLQHDVAAWFHLPVEVIIGYNQQRLNFLYDRPIENHSDDNTFTFTSSSRGFDLTVAKYLGIIKPYIQISSFSLTNALKLEGDFEFNYDDLTGLPPSQTTQMNFVFSDPFDIQVNKSFVNYGGGLFINLGIFFIHGQYMLGEFQNASVSIGLKVGF</sequence>
<dbReference type="RefSeq" id="WP_114366285.1">
    <property type="nucleotide sequence ID" value="NZ_BHZF01000003.1"/>
</dbReference>
<proteinExistence type="predicted"/>
<dbReference type="EMBL" id="QPJS01000003">
    <property type="protein sequence ID" value="RCX03215.1"/>
    <property type="molecule type" value="Genomic_DNA"/>
</dbReference>
<dbReference type="Proteomes" id="UP000253517">
    <property type="component" value="Unassembled WGS sequence"/>
</dbReference>
<gene>
    <name evidence="1" type="ORF">DES35_10396</name>
</gene>
<accession>A0A369A204</accession>
<keyword evidence="2" id="KW-1185">Reference proteome</keyword>
<protein>
    <submittedName>
        <fullName evidence="1">Uncharacterized protein</fullName>
    </submittedName>
</protein>
<evidence type="ECO:0000313" key="1">
    <source>
        <dbReference type="EMBL" id="RCX03215.1"/>
    </source>
</evidence>
<dbReference type="AlphaFoldDB" id="A0A369A204"/>
<dbReference type="InterPro" id="IPR046495">
    <property type="entry name" value="DUF6588"/>
</dbReference>
<evidence type="ECO:0000313" key="2">
    <source>
        <dbReference type="Proteomes" id="UP000253517"/>
    </source>
</evidence>
<name>A0A369A204_9FLAO</name>
<reference evidence="1 2" key="1">
    <citation type="submission" date="2018-07" db="EMBL/GenBank/DDBJ databases">
        <title>Genomic Encyclopedia of Type Strains, Phase IV (KMG-IV): sequencing the most valuable type-strain genomes for metagenomic binning, comparative biology and taxonomic classification.</title>
        <authorList>
            <person name="Goeker M."/>
        </authorList>
    </citation>
    <scope>NUCLEOTIDE SEQUENCE [LARGE SCALE GENOMIC DNA]</scope>
    <source>
        <strain evidence="1 2">DSM 21410</strain>
    </source>
</reference>
<dbReference type="Pfam" id="PF20230">
    <property type="entry name" value="DUF6588"/>
    <property type="match status" value="1"/>
</dbReference>
<comment type="caution">
    <text evidence="1">The sequence shown here is derived from an EMBL/GenBank/DDBJ whole genome shotgun (WGS) entry which is preliminary data.</text>
</comment>
<organism evidence="1 2">
    <name type="scientific">Schleiferia thermophila</name>
    <dbReference type="NCBI Taxonomy" id="884107"/>
    <lineage>
        <taxon>Bacteria</taxon>
        <taxon>Pseudomonadati</taxon>
        <taxon>Bacteroidota</taxon>
        <taxon>Flavobacteriia</taxon>
        <taxon>Flavobacteriales</taxon>
        <taxon>Schleiferiaceae</taxon>
        <taxon>Schleiferia</taxon>
    </lineage>
</organism>